<evidence type="ECO:0000313" key="9">
    <source>
        <dbReference type="EMBL" id="MDG3493341.1"/>
    </source>
</evidence>
<dbReference type="EC" id="2.3.-.-" evidence="9"/>
<comment type="caution">
    <text evidence="9">The sequence shown here is derived from an EMBL/GenBank/DDBJ whole genome shotgun (WGS) entry which is preliminary data.</text>
</comment>
<keyword evidence="7 9" id="KW-0808">Transferase</keyword>
<dbReference type="AlphaFoldDB" id="A0A9X4M419"/>
<dbReference type="EMBL" id="VBTY01000009">
    <property type="protein sequence ID" value="MDG3493341.1"/>
    <property type="molecule type" value="Genomic_DNA"/>
</dbReference>
<dbReference type="InterPro" id="IPR024194">
    <property type="entry name" value="Ac/AlaTfrase_AlgI/DltB"/>
</dbReference>
<keyword evidence="5 8" id="KW-1133">Transmembrane helix</keyword>
<dbReference type="PIRSF" id="PIRSF016636">
    <property type="entry name" value="AlgI_DltB"/>
    <property type="match status" value="1"/>
</dbReference>
<keyword evidence="10" id="KW-1185">Reference proteome</keyword>
<evidence type="ECO:0000256" key="5">
    <source>
        <dbReference type="ARBA" id="ARBA00022989"/>
    </source>
</evidence>
<sequence>MDFLYLHFVQFVTGAKMDFLSLDYAQFLIITAIIYWLLPNVQARLLVILTASLLFYSFIQRQYVWLLLVMLAINFWLGGEIRKGDRFLKQWLLFVGIFFNVLLLFGFKYIPFVATAIGNITGLPAGSSLAIWAKTNIVPPITLSFFVFELIAYLIDTYRGNTPAKNFLNFAAYKLFFAKLLSGPITRYQEFAPQLVTRSRPVLLDIVEGVWLFTCGAVKKGIVADNMARLVDLTFRNTERAGSVDLWLALFAYGIQIYCDFSGYIDMARGSALLLGFKLPQNFDFPYFSASISDFWRRWHMTLGAWMRNYLYIPLGGSRGGLWRTCLNLMIIMLVVGIWHGANWGFIIWGLWHGAALVLHRLWMEVCSVFEGLNKIWKPLPMQILAIAITQLVVFLGWIPFRLPNLADTNMFLQRLWGYQSDPQFGVKIYVESLGITVGQISLLMGGIVFLSLIAYRCDRSKWQLHWQVKLFLVPVSLFLVSILSPDNKLPFIYFDF</sequence>
<keyword evidence="6 7" id="KW-0472">Membrane</keyword>
<dbReference type="InterPro" id="IPR004299">
    <property type="entry name" value="MBOAT_fam"/>
</dbReference>
<name>A0A9X4M419_9CYAN</name>
<proteinExistence type="inferred from homology"/>
<dbReference type="InterPro" id="IPR051085">
    <property type="entry name" value="MB_O-acyltransferase"/>
</dbReference>
<evidence type="ECO:0000256" key="8">
    <source>
        <dbReference type="SAM" id="Phobius"/>
    </source>
</evidence>
<feature type="transmembrane region" description="Helical" evidence="8">
    <location>
        <begin position="467"/>
        <end position="485"/>
    </location>
</feature>
<feature type="transmembrane region" description="Helical" evidence="8">
    <location>
        <begin position="58"/>
        <end position="79"/>
    </location>
</feature>
<dbReference type="GO" id="GO:0016746">
    <property type="term" value="F:acyltransferase activity"/>
    <property type="evidence" value="ECO:0007669"/>
    <property type="project" value="UniProtKB-KW"/>
</dbReference>
<feature type="transmembrane region" description="Helical" evidence="8">
    <location>
        <begin position="91"/>
        <end position="117"/>
    </location>
</feature>
<evidence type="ECO:0000256" key="2">
    <source>
        <dbReference type="ARBA" id="ARBA00010323"/>
    </source>
</evidence>
<dbReference type="PIRSF" id="PIRSF500217">
    <property type="entry name" value="AlgI"/>
    <property type="match status" value="1"/>
</dbReference>
<protein>
    <submittedName>
        <fullName evidence="9">MBOAT family O-acyltransferase</fullName>
        <ecNumber evidence="9">2.3.-.-</ecNumber>
    </submittedName>
</protein>
<reference evidence="9" key="1">
    <citation type="submission" date="2019-05" db="EMBL/GenBank/DDBJ databases">
        <title>Whole genome sequencing of Pseudanabaena catenata USMAC16.</title>
        <authorList>
            <person name="Khan Z."/>
            <person name="Omar W.M."/>
            <person name="Convey P."/>
            <person name="Merican F."/>
            <person name="Najimudin N."/>
        </authorList>
    </citation>
    <scope>NUCLEOTIDE SEQUENCE</scope>
    <source>
        <strain evidence="9">USMAC16</strain>
    </source>
</reference>
<feature type="transmembrane region" description="Helical" evidence="8">
    <location>
        <begin position="346"/>
        <end position="363"/>
    </location>
</feature>
<feature type="transmembrane region" description="Helical" evidence="8">
    <location>
        <begin position="434"/>
        <end position="455"/>
    </location>
</feature>
<evidence type="ECO:0000256" key="4">
    <source>
        <dbReference type="ARBA" id="ARBA00022692"/>
    </source>
</evidence>
<evidence type="ECO:0000256" key="7">
    <source>
        <dbReference type="PIRNR" id="PIRNR016636"/>
    </source>
</evidence>
<keyword evidence="3 7" id="KW-1003">Cell membrane</keyword>
<feature type="transmembrane region" description="Helical" evidence="8">
    <location>
        <begin position="137"/>
        <end position="155"/>
    </location>
</feature>
<feature type="transmembrane region" description="Helical" evidence="8">
    <location>
        <begin position="321"/>
        <end position="340"/>
    </location>
</feature>
<dbReference type="PANTHER" id="PTHR13285">
    <property type="entry name" value="ACYLTRANSFERASE"/>
    <property type="match status" value="1"/>
</dbReference>
<organism evidence="9 10">
    <name type="scientific">Pseudanabaena catenata USMAC16</name>
    <dbReference type="NCBI Taxonomy" id="1855837"/>
    <lineage>
        <taxon>Bacteria</taxon>
        <taxon>Bacillati</taxon>
        <taxon>Cyanobacteriota</taxon>
        <taxon>Cyanophyceae</taxon>
        <taxon>Pseudanabaenales</taxon>
        <taxon>Pseudanabaenaceae</taxon>
        <taxon>Pseudanabaena</taxon>
    </lineage>
</organism>
<evidence type="ECO:0000256" key="6">
    <source>
        <dbReference type="ARBA" id="ARBA00023136"/>
    </source>
</evidence>
<keyword evidence="4 8" id="KW-0812">Transmembrane</keyword>
<evidence type="ECO:0000313" key="10">
    <source>
        <dbReference type="Proteomes" id="UP001152872"/>
    </source>
</evidence>
<dbReference type="GO" id="GO:0005886">
    <property type="term" value="C:plasma membrane"/>
    <property type="evidence" value="ECO:0007669"/>
    <property type="project" value="UniProtKB-SubCell"/>
</dbReference>
<dbReference type="InterPro" id="IPR028362">
    <property type="entry name" value="AlgI"/>
</dbReference>
<gene>
    <name evidence="9" type="ORF">FEV09_02110</name>
</gene>
<accession>A0A9X4M419</accession>
<dbReference type="PANTHER" id="PTHR13285:SF18">
    <property type="entry name" value="PROTEIN-CYSTEINE N-PALMITOYLTRANSFERASE RASP"/>
    <property type="match status" value="1"/>
</dbReference>
<evidence type="ECO:0000256" key="1">
    <source>
        <dbReference type="ARBA" id="ARBA00004651"/>
    </source>
</evidence>
<feature type="transmembrane region" description="Helical" evidence="8">
    <location>
        <begin position="20"/>
        <end position="38"/>
    </location>
</feature>
<feature type="transmembrane region" description="Helical" evidence="8">
    <location>
        <begin position="384"/>
        <end position="401"/>
    </location>
</feature>
<dbReference type="Proteomes" id="UP001152872">
    <property type="component" value="Unassembled WGS sequence"/>
</dbReference>
<comment type="similarity">
    <text evidence="2 7">Belongs to the membrane-bound acyltransferase family.</text>
</comment>
<keyword evidence="7 9" id="KW-0012">Acyltransferase</keyword>
<comment type="subcellular location">
    <subcellularLocation>
        <location evidence="1">Cell membrane</location>
        <topology evidence="1">Multi-pass membrane protein</topology>
    </subcellularLocation>
</comment>
<dbReference type="GO" id="GO:0042121">
    <property type="term" value="P:alginic acid biosynthetic process"/>
    <property type="evidence" value="ECO:0007669"/>
    <property type="project" value="InterPro"/>
</dbReference>
<evidence type="ECO:0000256" key="3">
    <source>
        <dbReference type="ARBA" id="ARBA00022475"/>
    </source>
</evidence>
<dbReference type="Pfam" id="PF03062">
    <property type="entry name" value="MBOAT"/>
    <property type="match status" value="1"/>
</dbReference>